<dbReference type="EMBL" id="JBBHJZ010000006">
    <property type="protein sequence ID" value="MEJ5979248.1"/>
    <property type="molecule type" value="Genomic_DNA"/>
</dbReference>
<sequence length="484" mass="50910">MGTDSSVTGANQPAIIAIYDPSTEKQIGEIRDGGAAAVDAAVSQARESFRAGLWTGKPPSERAKILWRFADLIEARADDLAAIDARNVGMSHGHARNLMFAAAEQVRYYSGWCTKIYGKSADLSSPGGITGQPARYHAYTIKEPVGVAGCIVPWNGPALNAVIKLAPALTAGASVVLKPAEETPLSADLLADLLVEAGVPEGVVNLVNGHGHTVGAALAAHDDVDKIAFTGSTEVGKLIVGAAAGNLKKVMLELGGKSPVLIFDDADLSQAIPGAALGIFINSGQGCVCGSRVFAHRKVYDQVVEGMTKAAQALRLGGPADAAAGRPVDIGPLISAKQLGRVMGFIDEGRADGVEIVTGGRRLDRPGYFVEPTVLTGVRPDMRLYREEIFGPVVAVMPFDDEDEVVAMANDSIYGLAAAVWTNDLARSHRLAKRLEVGTVWLNAQFAWDPAMPFGGYKQSGWGQEYAIEGVEAYMKTKAVYAGL</sequence>
<dbReference type="InterPro" id="IPR015590">
    <property type="entry name" value="Aldehyde_DH_dom"/>
</dbReference>
<evidence type="ECO:0000256" key="2">
    <source>
        <dbReference type="PROSITE-ProRule" id="PRU10007"/>
    </source>
</evidence>
<dbReference type="Gene3D" id="3.40.309.10">
    <property type="entry name" value="Aldehyde Dehydrogenase, Chain A, domain 2"/>
    <property type="match status" value="1"/>
</dbReference>
<protein>
    <submittedName>
        <fullName evidence="5">Aldehyde dehydrogenase family protein</fullName>
        <ecNumber evidence="5">1.2.1.-</ecNumber>
    </submittedName>
</protein>
<dbReference type="PROSITE" id="PS00687">
    <property type="entry name" value="ALDEHYDE_DEHYDR_GLU"/>
    <property type="match status" value="1"/>
</dbReference>
<evidence type="ECO:0000313" key="6">
    <source>
        <dbReference type="Proteomes" id="UP001361239"/>
    </source>
</evidence>
<dbReference type="PANTHER" id="PTHR11699">
    <property type="entry name" value="ALDEHYDE DEHYDROGENASE-RELATED"/>
    <property type="match status" value="1"/>
</dbReference>
<dbReference type="GO" id="GO:0016491">
    <property type="term" value="F:oxidoreductase activity"/>
    <property type="evidence" value="ECO:0007669"/>
    <property type="project" value="UniProtKB-KW"/>
</dbReference>
<keyword evidence="1 3" id="KW-0560">Oxidoreductase</keyword>
<evidence type="ECO:0000256" key="3">
    <source>
        <dbReference type="RuleBase" id="RU003345"/>
    </source>
</evidence>
<evidence type="ECO:0000313" key="5">
    <source>
        <dbReference type="EMBL" id="MEJ5979248.1"/>
    </source>
</evidence>
<dbReference type="Gene3D" id="3.40.605.10">
    <property type="entry name" value="Aldehyde Dehydrogenase, Chain A, domain 1"/>
    <property type="match status" value="1"/>
</dbReference>
<evidence type="ECO:0000259" key="4">
    <source>
        <dbReference type="Pfam" id="PF00171"/>
    </source>
</evidence>
<dbReference type="InterPro" id="IPR016162">
    <property type="entry name" value="Ald_DH_N"/>
</dbReference>
<dbReference type="Proteomes" id="UP001361239">
    <property type="component" value="Unassembled WGS sequence"/>
</dbReference>
<dbReference type="InterPro" id="IPR016163">
    <property type="entry name" value="Ald_DH_C"/>
</dbReference>
<dbReference type="EC" id="1.2.1.-" evidence="5"/>
<feature type="active site" evidence="2">
    <location>
        <position position="253"/>
    </location>
</feature>
<comment type="similarity">
    <text evidence="3">Belongs to the aldehyde dehydrogenase family.</text>
</comment>
<evidence type="ECO:0000256" key="1">
    <source>
        <dbReference type="ARBA" id="ARBA00023002"/>
    </source>
</evidence>
<accession>A0ABU8S216</accession>
<dbReference type="InterPro" id="IPR029510">
    <property type="entry name" value="Ald_DH_CS_GLU"/>
</dbReference>
<dbReference type="RefSeq" id="WP_339589187.1">
    <property type="nucleotide sequence ID" value="NZ_JBBHJZ010000006.1"/>
</dbReference>
<name>A0ABU8S216_9SPHN</name>
<keyword evidence="6" id="KW-1185">Reference proteome</keyword>
<feature type="domain" description="Aldehyde dehydrogenase" evidence="4">
    <location>
        <begin position="15"/>
        <end position="480"/>
    </location>
</feature>
<dbReference type="Pfam" id="PF00171">
    <property type="entry name" value="Aldedh"/>
    <property type="match status" value="1"/>
</dbReference>
<dbReference type="InterPro" id="IPR016161">
    <property type="entry name" value="Ald_DH/histidinol_DH"/>
</dbReference>
<gene>
    <name evidence="5" type="ORF">WG901_21525</name>
</gene>
<reference evidence="5 6" key="1">
    <citation type="submission" date="2024-03" db="EMBL/GenBank/DDBJ databases">
        <authorList>
            <person name="Jo J.-H."/>
        </authorList>
    </citation>
    <scope>NUCLEOTIDE SEQUENCE [LARGE SCALE GENOMIC DNA]</scope>
    <source>
        <strain evidence="5 6">PS1R-30</strain>
    </source>
</reference>
<comment type="caution">
    <text evidence="5">The sequence shown here is derived from an EMBL/GenBank/DDBJ whole genome shotgun (WGS) entry which is preliminary data.</text>
</comment>
<organism evidence="5 6">
    <name type="scientific">Novosphingobium anseongense</name>
    <dbReference type="NCBI Taxonomy" id="3133436"/>
    <lineage>
        <taxon>Bacteria</taxon>
        <taxon>Pseudomonadati</taxon>
        <taxon>Pseudomonadota</taxon>
        <taxon>Alphaproteobacteria</taxon>
        <taxon>Sphingomonadales</taxon>
        <taxon>Sphingomonadaceae</taxon>
        <taxon>Novosphingobium</taxon>
    </lineage>
</organism>
<dbReference type="SUPFAM" id="SSF53720">
    <property type="entry name" value="ALDH-like"/>
    <property type="match status" value="1"/>
</dbReference>
<proteinExistence type="inferred from homology"/>